<feature type="compositionally biased region" description="Basic residues" evidence="1">
    <location>
        <begin position="264"/>
        <end position="273"/>
    </location>
</feature>
<organism evidence="2 3">
    <name type="scientific">Fusarium gaditjirri</name>
    <dbReference type="NCBI Taxonomy" id="282569"/>
    <lineage>
        <taxon>Eukaryota</taxon>
        <taxon>Fungi</taxon>
        <taxon>Dikarya</taxon>
        <taxon>Ascomycota</taxon>
        <taxon>Pezizomycotina</taxon>
        <taxon>Sordariomycetes</taxon>
        <taxon>Hypocreomycetidae</taxon>
        <taxon>Hypocreales</taxon>
        <taxon>Nectriaceae</taxon>
        <taxon>Fusarium</taxon>
        <taxon>Fusarium nisikadoi species complex</taxon>
    </lineage>
</organism>
<proteinExistence type="predicted"/>
<protein>
    <submittedName>
        <fullName evidence="2">Uncharacterized protein</fullName>
    </submittedName>
</protein>
<accession>A0A8H4X227</accession>
<dbReference type="EMBL" id="JABFAI010000052">
    <property type="protein sequence ID" value="KAF4958445.1"/>
    <property type="molecule type" value="Genomic_DNA"/>
</dbReference>
<reference evidence="2" key="1">
    <citation type="journal article" date="2020" name="BMC Genomics">
        <title>Correction to: Identification and distribution of gene clusters required for synthesis of sphingolipid metabolism inhibitors in diverse species of the filamentous fungus Fusarium.</title>
        <authorList>
            <person name="Kim H.S."/>
            <person name="Lohmar J.M."/>
            <person name="Busman M."/>
            <person name="Brown D.W."/>
            <person name="Naumann T.A."/>
            <person name="Divon H.H."/>
            <person name="Lysoe E."/>
            <person name="Uhlig S."/>
            <person name="Proctor R.H."/>
        </authorList>
    </citation>
    <scope>NUCLEOTIDE SEQUENCE</scope>
    <source>
        <strain evidence="2">NRRL 45417</strain>
    </source>
</reference>
<dbReference type="AlphaFoldDB" id="A0A8H4X227"/>
<feature type="region of interest" description="Disordered" evidence="1">
    <location>
        <begin position="229"/>
        <end position="273"/>
    </location>
</feature>
<gene>
    <name evidence="2" type="ORF">FGADI_2367</name>
</gene>
<sequence>MSAMSPEAKYYAKRGLKRRLATRTRGILELSGAAQEVVNLAHRTTRDWIQQAHIWEGLCASCPRNFKSHLVLLQAETLLMFDSEIISDYTPSHFWLAIMRALWYANQFSAHNPQDNFEAIVQTLDTFDKAASEAMCKAQGSWPRFYQLQGPEMHWSSVQDVFDHRRGLPNTFLGLAAQFSILPYLQSKLNRRRSLLQQWNPKNGIGLLENAIFGCKYYMAENFGPPNGLPTIDRSQRKAGCSSVPARSWSPANERAFPPPPNIHSRRTKMPGS</sequence>
<dbReference type="OrthoDB" id="443402at2759"/>
<evidence type="ECO:0000256" key="1">
    <source>
        <dbReference type="SAM" id="MobiDB-lite"/>
    </source>
</evidence>
<reference evidence="2" key="2">
    <citation type="submission" date="2020-05" db="EMBL/GenBank/DDBJ databases">
        <authorList>
            <person name="Kim H.-S."/>
            <person name="Proctor R.H."/>
            <person name="Brown D.W."/>
        </authorList>
    </citation>
    <scope>NUCLEOTIDE SEQUENCE</scope>
    <source>
        <strain evidence="2">NRRL 45417</strain>
    </source>
</reference>
<evidence type="ECO:0000313" key="2">
    <source>
        <dbReference type="EMBL" id="KAF4958445.1"/>
    </source>
</evidence>
<keyword evidence="3" id="KW-1185">Reference proteome</keyword>
<comment type="caution">
    <text evidence="2">The sequence shown here is derived from an EMBL/GenBank/DDBJ whole genome shotgun (WGS) entry which is preliminary data.</text>
</comment>
<dbReference type="Proteomes" id="UP000604273">
    <property type="component" value="Unassembled WGS sequence"/>
</dbReference>
<evidence type="ECO:0000313" key="3">
    <source>
        <dbReference type="Proteomes" id="UP000604273"/>
    </source>
</evidence>
<name>A0A8H4X227_9HYPO</name>